<dbReference type="InterPro" id="IPR036291">
    <property type="entry name" value="NAD(P)-bd_dom_sf"/>
</dbReference>
<dbReference type="EMBL" id="JAKNSF020000025">
    <property type="protein sequence ID" value="KAK7730441.1"/>
    <property type="molecule type" value="Genomic_DNA"/>
</dbReference>
<dbReference type="Pfam" id="PF00106">
    <property type="entry name" value="adh_short"/>
    <property type="match status" value="1"/>
</dbReference>
<keyword evidence="4" id="KW-1185">Reference proteome</keyword>
<dbReference type="Proteomes" id="UP001430848">
    <property type="component" value="Unassembled WGS sequence"/>
</dbReference>
<dbReference type="PANTHER" id="PTHR43157:SF22">
    <property type="entry name" value="SHORT-CHAIN DEHYDROGENASE_REDUCTASE PHMF"/>
    <property type="match status" value="1"/>
</dbReference>
<evidence type="ECO:0000256" key="1">
    <source>
        <dbReference type="ARBA" id="ARBA00023002"/>
    </source>
</evidence>
<dbReference type="Gene3D" id="3.40.50.720">
    <property type="entry name" value="NAD(P)-binding Rossmann-like Domain"/>
    <property type="match status" value="1"/>
</dbReference>
<keyword evidence="1" id="KW-0560">Oxidoreductase</keyword>
<sequence length="359" mass="38636">MELPDIITAHETPGGPPSGSSMLGGLWWSRKHPPKDYQVSFAGKTVLVTGANTGLGFEAAVKYVALGAEKLILGVRSFAKGEDARRRILERTGRSSDNVDITIMTVDLSDYASVQNFVRNLAQETRYLDVALLNAGLGNPKFEQSPAGWEMALQVNVLSTALMAVLLLPLLRSTATARGKAVHLTFVNSHGHNMVQKDWYASAGGSLLKAANDREKWDATKSYTMVKLMGVAVMQAVAREAVGSSASSTNPRQCGIIVNAVCPSLCKTDLGRNFGTMSHISGFFFQAAFARTADEGSRSLVSATALGPESHGRFWHHDILFPIGDLAKDETLMKQTWTEVLEAVSEAQPDVQQILDGGA</sequence>
<name>A0ABR1P9Y4_DIAER</name>
<reference evidence="3 4" key="1">
    <citation type="submission" date="2024-02" db="EMBL/GenBank/DDBJ databases">
        <title>De novo assembly and annotation of 12 fungi associated with fruit tree decline syndrome in Ontario, Canada.</title>
        <authorList>
            <person name="Sulman M."/>
            <person name="Ellouze W."/>
            <person name="Ilyukhin E."/>
        </authorList>
    </citation>
    <scope>NUCLEOTIDE SEQUENCE [LARGE SCALE GENOMIC DNA]</scope>
    <source>
        <strain evidence="3 4">M169</strain>
    </source>
</reference>
<organism evidence="3 4">
    <name type="scientific">Diaporthe eres</name>
    <name type="common">Phomopsis oblonga</name>
    <dbReference type="NCBI Taxonomy" id="83184"/>
    <lineage>
        <taxon>Eukaryota</taxon>
        <taxon>Fungi</taxon>
        <taxon>Dikarya</taxon>
        <taxon>Ascomycota</taxon>
        <taxon>Pezizomycotina</taxon>
        <taxon>Sordariomycetes</taxon>
        <taxon>Sordariomycetidae</taxon>
        <taxon>Diaporthales</taxon>
        <taxon>Diaporthaceae</taxon>
        <taxon>Diaporthe</taxon>
        <taxon>Diaporthe eres species complex</taxon>
    </lineage>
</organism>
<dbReference type="PRINTS" id="PR00081">
    <property type="entry name" value="GDHRDH"/>
</dbReference>
<gene>
    <name evidence="3" type="ORF">SLS63_005686</name>
</gene>
<proteinExistence type="predicted"/>
<dbReference type="SUPFAM" id="SSF51735">
    <property type="entry name" value="NAD(P)-binding Rossmann-fold domains"/>
    <property type="match status" value="1"/>
</dbReference>
<dbReference type="PANTHER" id="PTHR43157">
    <property type="entry name" value="PHOSPHATIDYLINOSITOL-GLYCAN BIOSYNTHESIS CLASS F PROTEIN-RELATED"/>
    <property type="match status" value="1"/>
</dbReference>
<protein>
    <submittedName>
        <fullName evidence="3">Uncharacterized protein</fullName>
    </submittedName>
</protein>
<evidence type="ECO:0000313" key="3">
    <source>
        <dbReference type="EMBL" id="KAK7730441.1"/>
    </source>
</evidence>
<comment type="caution">
    <text evidence="3">The sequence shown here is derived from an EMBL/GenBank/DDBJ whole genome shotgun (WGS) entry which is preliminary data.</text>
</comment>
<evidence type="ECO:0000256" key="2">
    <source>
        <dbReference type="SAM" id="MobiDB-lite"/>
    </source>
</evidence>
<evidence type="ECO:0000313" key="4">
    <source>
        <dbReference type="Proteomes" id="UP001430848"/>
    </source>
</evidence>
<dbReference type="InterPro" id="IPR002347">
    <property type="entry name" value="SDR_fam"/>
</dbReference>
<accession>A0ABR1P9Y4</accession>
<feature type="region of interest" description="Disordered" evidence="2">
    <location>
        <begin position="1"/>
        <end position="25"/>
    </location>
</feature>